<dbReference type="SUPFAM" id="SSF54909">
    <property type="entry name" value="Dimeric alpha+beta barrel"/>
    <property type="match status" value="1"/>
</dbReference>
<comment type="caution">
    <text evidence="5">The sequence shown here is derived from an EMBL/GenBank/DDBJ whole genome shotgun (WGS) entry which is preliminary data.</text>
</comment>
<evidence type="ECO:0000256" key="1">
    <source>
        <dbReference type="ARBA" id="ARBA00022617"/>
    </source>
</evidence>
<sequence>MHIFRVMLMSFLVFLVGNPALTLAAGSQVHGTFALFKVNPTWTRLSIEEKAKGVQEATAVVESFKDQITLDSYWTYGLTTDSHFLIRLQSSEAKINQELLTKLAGSGLGQHLDLEFTISGITKGLNYAPEFPDLLAQLKAAKYEGDPSTYVIMIPTRKSAEWWNLPKEERVALIREHTVPTLPYLKTVKRKLYHATGLADADFITIFETNNLEDFNNLVLALRMVKEDQYNVRLGSPTVLGTLKSWNEVGALLSK</sequence>
<protein>
    <submittedName>
        <fullName evidence="5">Chlorite dismutase family protein</fullName>
    </submittedName>
</protein>
<dbReference type="Gene3D" id="3.30.70.3420">
    <property type="match status" value="1"/>
</dbReference>
<keyword evidence="2" id="KW-0479">Metal-binding</keyword>
<keyword evidence="4" id="KW-0732">Signal</keyword>
<keyword evidence="6" id="KW-1185">Reference proteome</keyword>
<name>A0ABU3KBL5_9BACT</name>
<evidence type="ECO:0000313" key="5">
    <source>
        <dbReference type="EMBL" id="MDT7043807.1"/>
    </source>
</evidence>
<organism evidence="5 6">
    <name type="scientific">Candidatus Nitronereus thalassa</name>
    <dbReference type="NCBI Taxonomy" id="3020898"/>
    <lineage>
        <taxon>Bacteria</taxon>
        <taxon>Pseudomonadati</taxon>
        <taxon>Nitrospirota</taxon>
        <taxon>Nitrospiria</taxon>
        <taxon>Nitrospirales</taxon>
        <taxon>Nitrospiraceae</taxon>
        <taxon>Candidatus Nitronereus</taxon>
    </lineage>
</organism>
<gene>
    <name evidence="5" type="ORF">PPG34_15740</name>
</gene>
<dbReference type="PANTHER" id="PTHR36843:SF1">
    <property type="entry name" value="COPROHEME DECARBOXYLASE"/>
    <property type="match status" value="1"/>
</dbReference>
<dbReference type="PANTHER" id="PTHR36843">
    <property type="entry name" value="HEME-DEPENDENT PEROXIDASE YWFI-RELATED"/>
    <property type="match status" value="1"/>
</dbReference>
<dbReference type="InterPro" id="IPR011008">
    <property type="entry name" value="Dimeric_a/b-barrel"/>
</dbReference>
<reference evidence="5 6" key="1">
    <citation type="journal article" date="2023" name="ISME J.">
        <title>Cultivation and genomic characterization of novel and ubiquitous marine nitrite-oxidizing bacteria from the Nitrospirales.</title>
        <authorList>
            <person name="Mueller A.J."/>
            <person name="Daebeler A."/>
            <person name="Herbold C.W."/>
            <person name="Kirkegaard R.H."/>
            <person name="Daims H."/>
        </authorList>
    </citation>
    <scope>NUCLEOTIDE SEQUENCE [LARGE SCALE GENOMIC DNA]</scope>
    <source>
        <strain evidence="5 6">EB</strain>
    </source>
</reference>
<dbReference type="EMBL" id="JAQOUE010000002">
    <property type="protein sequence ID" value="MDT7043807.1"/>
    <property type="molecule type" value="Genomic_DNA"/>
</dbReference>
<keyword evidence="3" id="KW-0408">Iron</keyword>
<evidence type="ECO:0000313" key="6">
    <source>
        <dbReference type="Proteomes" id="UP001250932"/>
    </source>
</evidence>
<dbReference type="InterPro" id="IPR010644">
    <property type="entry name" value="ChdC/CLD"/>
</dbReference>
<evidence type="ECO:0000256" key="4">
    <source>
        <dbReference type="SAM" id="SignalP"/>
    </source>
</evidence>
<proteinExistence type="predicted"/>
<accession>A0ABU3KBL5</accession>
<dbReference type="Proteomes" id="UP001250932">
    <property type="component" value="Unassembled WGS sequence"/>
</dbReference>
<dbReference type="Pfam" id="PF06778">
    <property type="entry name" value="Chlor_dismutase"/>
    <property type="match status" value="1"/>
</dbReference>
<dbReference type="RefSeq" id="WP_313834400.1">
    <property type="nucleotide sequence ID" value="NZ_JAQOUE010000002.1"/>
</dbReference>
<evidence type="ECO:0000256" key="2">
    <source>
        <dbReference type="ARBA" id="ARBA00022723"/>
    </source>
</evidence>
<keyword evidence="1" id="KW-0349">Heme</keyword>
<feature type="chain" id="PRO_5046274832" evidence="4">
    <location>
        <begin position="25"/>
        <end position="255"/>
    </location>
</feature>
<feature type="signal peptide" evidence="4">
    <location>
        <begin position="1"/>
        <end position="24"/>
    </location>
</feature>
<evidence type="ECO:0000256" key="3">
    <source>
        <dbReference type="ARBA" id="ARBA00023004"/>
    </source>
</evidence>